<evidence type="ECO:0000256" key="1">
    <source>
        <dbReference type="ARBA" id="ARBA00004173"/>
    </source>
</evidence>
<keyword evidence="6 7" id="KW-0687">Ribonucleoprotein</keyword>
<dbReference type="AlphaFoldDB" id="A0AAE1HYU6"/>
<dbReference type="Proteomes" id="UP001219518">
    <property type="component" value="Unassembled WGS sequence"/>
</dbReference>
<dbReference type="PANTHER" id="PTHR46909">
    <property type="entry name" value="39S RIBOSOMAL PROTEIN L36, MITOCHONDRIAL"/>
    <property type="match status" value="1"/>
</dbReference>
<organism evidence="9 10">
    <name type="scientific">Frankliniella fusca</name>
    <dbReference type="NCBI Taxonomy" id="407009"/>
    <lineage>
        <taxon>Eukaryota</taxon>
        <taxon>Metazoa</taxon>
        <taxon>Ecdysozoa</taxon>
        <taxon>Arthropoda</taxon>
        <taxon>Hexapoda</taxon>
        <taxon>Insecta</taxon>
        <taxon>Pterygota</taxon>
        <taxon>Neoptera</taxon>
        <taxon>Paraneoptera</taxon>
        <taxon>Thysanoptera</taxon>
        <taxon>Terebrantia</taxon>
        <taxon>Thripoidea</taxon>
        <taxon>Thripidae</taxon>
        <taxon>Frankliniella</taxon>
    </lineage>
</organism>
<keyword evidence="3" id="KW-0809">Transit peptide</keyword>
<evidence type="ECO:0000313" key="9">
    <source>
        <dbReference type="EMBL" id="KAK3930074.1"/>
    </source>
</evidence>
<comment type="subcellular location">
    <subcellularLocation>
        <location evidence="1">Mitochondrion</location>
    </subcellularLocation>
</comment>
<keyword evidence="5" id="KW-0496">Mitochondrion</keyword>
<dbReference type="SUPFAM" id="SSF57840">
    <property type="entry name" value="Ribosomal protein L36"/>
    <property type="match status" value="1"/>
</dbReference>
<dbReference type="GO" id="GO:0006412">
    <property type="term" value="P:translation"/>
    <property type="evidence" value="ECO:0007669"/>
    <property type="project" value="InterPro"/>
</dbReference>
<dbReference type="EMBL" id="JAHWGI010001409">
    <property type="protein sequence ID" value="KAK3930074.1"/>
    <property type="molecule type" value="Genomic_DNA"/>
</dbReference>
<reference evidence="9" key="1">
    <citation type="submission" date="2021-07" db="EMBL/GenBank/DDBJ databases">
        <authorList>
            <person name="Catto M.A."/>
            <person name="Jacobson A."/>
            <person name="Kennedy G."/>
            <person name="Labadie P."/>
            <person name="Hunt B.G."/>
            <person name="Srinivasan R."/>
        </authorList>
    </citation>
    <scope>NUCLEOTIDE SEQUENCE</scope>
    <source>
        <strain evidence="9">PL_HMW_Pooled</strain>
        <tissue evidence="9">Head</tissue>
    </source>
</reference>
<dbReference type="InterPro" id="IPR000473">
    <property type="entry name" value="Ribosomal_bL36"/>
</dbReference>
<keyword evidence="4 7" id="KW-0689">Ribosomal protein</keyword>
<reference evidence="9" key="2">
    <citation type="journal article" date="2023" name="BMC Genomics">
        <title>Pest status, molecular evolution, and epigenetic factors derived from the genome assembly of Frankliniella fusca, a thysanopteran phytovirus vector.</title>
        <authorList>
            <person name="Catto M.A."/>
            <person name="Labadie P.E."/>
            <person name="Jacobson A.L."/>
            <person name="Kennedy G.G."/>
            <person name="Srinivasan R."/>
            <person name="Hunt B.G."/>
        </authorList>
    </citation>
    <scope>NUCLEOTIDE SEQUENCE</scope>
    <source>
        <strain evidence="9">PL_HMW_Pooled</strain>
    </source>
</reference>
<gene>
    <name evidence="9" type="ORF">KUF71_004645</name>
</gene>
<accession>A0AAE1HYU6</accession>
<dbReference type="InterPro" id="IPR035977">
    <property type="entry name" value="Ribosomal_bL36_sp"/>
</dbReference>
<name>A0AAE1HYU6_9NEOP</name>
<evidence type="ECO:0000256" key="2">
    <source>
        <dbReference type="ARBA" id="ARBA00007645"/>
    </source>
</evidence>
<evidence type="ECO:0000256" key="3">
    <source>
        <dbReference type="ARBA" id="ARBA00022946"/>
    </source>
</evidence>
<evidence type="ECO:0000256" key="8">
    <source>
        <dbReference type="SAM" id="MobiDB-lite"/>
    </source>
</evidence>
<evidence type="ECO:0000313" key="10">
    <source>
        <dbReference type="Proteomes" id="UP001219518"/>
    </source>
</evidence>
<comment type="similarity">
    <text evidence="2 7">Belongs to the bacterial ribosomal protein bL36 family.</text>
</comment>
<dbReference type="NCBIfam" id="TIGR01022">
    <property type="entry name" value="rpmJ_bact"/>
    <property type="match status" value="1"/>
</dbReference>
<comment type="caution">
    <text evidence="9">The sequence shown here is derived from an EMBL/GenBank/DDBJ whole genome shotgun (WGS) entry which is preliminary data.</text>
</comment>
<dbReference type="InterPro" id="IPR052143">
    <property type="entry name" value="Mitoribosomal_bL36m"/>
</dbReference>
<evidence type="ECO:0000256" key="6">
    <source>
        <dbReference type="ARBA" id="ARBA00023274"/>
    </source>
</evidence>
<keyword evidence="10" id="KW-1185">Reference proteome</keyword>
<dbReference type="PANTHER" id="PTHR46909:SF1">
    <property type="entry name" value="LARGE RIBOSOMAL SUBUNIT PROTEIN BL36M"/>
    <property type="match status" value="1"/>
</dbReference>
<proteinExistence type="inferred from homology"/>
<dbReference type="GO" id="GO:0005762">
    <property type="term" value="C:mitochondrial large ribosomal subunit"/>
    <property type="evidence" value="ECO:0007669"/>
    <property type="project" value="TreeGrafter"/>
</dbReference>
<evidence type="ECO:0000256" key="7">
    <source>
        <dbReference type="RuleBase" id="RU000570"/>
    </source>
</evidence>
<dbReference type="Pfam" id="PF00444">
    <property type="entry name" value="Ribosomal_L36"/>
    <property type="match status" value="1"/>
</dbReference>
<feature type="region of interest" description="Disordered" evidence="8">
    <location>
        <begin position="38"/>
        <end position="59"/>
    </location>
</feature>
<evidence type="ECO:0000256" key="4">
    <source>
        <dbReference type="ARBA" id="ARBA00022980"/>
    </source>
</evidence>
<sequence>MKQKGKLKRRCKHCKFVMIEERLHVWCDEHPRHKQMQAIPKPKTLMKHTCASHGRIRPW</sequence>
<evidence type="ECO:0000256" key="5">
    <source>
        <dbReference type="ARBA" id="ARBA00023128"/>
    </source>
</evidence>
<dbReference type="GO" id="GO:0003735">
    <property type="term" value="F:structural constituent of ribosome"/>
    <property type="evidence" value="ECO:0007669"/>
    <property type="project" value="InterPro"/>
</dbReference>
<protein>
    <recommendedName>
        <fullName evidence="7">Ribosomal protein</fullName>
    </recommendedName>
</protein>